<dbReference type="PANTHER" id="PTHR36595:SF1">
    <property type="entry name" value="TRANSMEMBRANE PROTEIN"/>
    <property type="match status" value="1"/>
</dbReference>
<evidence type="ECO:0000313" key="2">
    <source>
        <dbReference type="EMBL" id="KAG5628909.1"/>
    </source>
</evidence>
<feature type="transmembrane region" description="Helical" evidence="1">
    <location>
        <begin position="12"/>
        <end position="35"/>
    </location>
</feature>
<gene>
    <name evidence="2" type="ORF">H5410_000626</name>
</gene>
<keyword evidence="1" id="KW-0812">Transmembrane</keyword>
<dbReference type="EMBL" id="JACXVP010000001">
    <property type="protein sequence ID" value="KAG5628909.1"/>
    <property type="molecule type" value="Genomic_DNA"/>
</dbReference>
<evidence type="ECO:0000313" key="3">
    <source>
        <dbReference type="Proteomes" id="UP000824120"/>
    </source>
</evidence>
<comment type="caution">
    <text evidence="2">The sequence shown here is derived from an EMBL/GenBank/DDBJ whole genome shotgun (WGS) entry which is preliminary data.</text>
</comment>
<dbReference type="OrthoDB" id="1110706at2759"/>
<keyword evidence="1" id="KW-1133">Transmembrane helix</keyword>
<accession>A0A9J6AWD7</accession>
<dbReference type="AlphaFoldDB" id="A0A9J6AWD7"/>
<reference evidence="2 3" key="1">
    <citation type="submission" date="2020-09" db="EMBL/GenBank/DDBJ databases">
        <title>De no assembly of potato wild relative species, Solanum commersonii.</title>
        <authorList>
            <person name="Cho K."/>
        </authorList>
    </citation>
    <scope>NUCLEOTIDE SEQUENCE [LARGE SCALE GENOMIC DNA]</scope>
    <source>
        <strain evidence="2">LZ3.2</strain>
        <tissue evidence="2">Leaf</tissue>
    </source>
</reference>
<sequence>MLSSTFEMIFIASSNSHIIFCLCNLIIAIILLSGFQSSSQDNTNNILEHDMSKRKETQGNPKAKHFHKGMSHLDYQVRKMDTSTSRYKSRQKNGAYDVDACCQYHETAFNPSHYRETSFKSENIEVDRKMDARVTSKEMHTIYVPSEISTIKVLNEINQDNKSEAYDDATRFSSTQSLHQDTNFKCENVERVVLMVQMTQIYLAKTRKENFEENNEKDEDELRKRIEDFIEKINRGLEPWRAEKLGIFYQSQ</sequence>
<organism evidence="2 3">
    <name type="scientific">Solanum commersonii</name>
    <name type="common">Commerson's wild potato</name>
    <name type="synonym">Commerson's nightshade</name>
    <dbReference type="NCBI Taxonomy" id="4109"/>
    <lineage>
        <taxon>Eukaryota</taxon>
        <taxon>Viridiplantae</taxon>
        <taxon>Streptophyta</taxon>
        <taxon>Embryophyta</taxon>
        <taxon>Tracheophyta</taxon>
        <taxon>Spermatophyta</taxon>
        <taxon>Magnoliopsida</taxon>
        <taxon>eudicotyledons</taxon>
        <taxon>Gunneridae</taxon>
        <taxon>Pentapetalae</taxon>
        <taxon>asterids</taxon>
        <taxon>lamiids</taxon>
        <taxon>Solanales</taxon>
        <taxon>Solanaceae</taxon>
        <taxon>Solanoideae</taxon>
        <taxon>Solaneae</taxon>
        <taxon>Solanum</taxon>
    </lineage>
</organism>
<proteinExistence type="predicted"/>
<keyword evidence="1" id="KW-0472">Membrane</keyword>
<name>A0A9J6AWD7_SOLCO</name>
<dbReference type="PANTHER" id="PTHR36595">
    <property type="entry name" value="TRANSMEMBRANE PROTEIN"/>
    <property type="match status" value="1"/>
</dbReference>
<keyword evidence="3" id="KW-1185">Reference proteome</keyword>
<evidence type="ECO:0000256" key="1">
    <source>
        <dbReference type="SAM" id="Phobius"/>
    </source>
</evidence>
<dbReference type="Proteomes" id="UP000824120">
    <property type="component" value="Chromosome 1"/>
</dbReference>
<protein>
    <submittedName>
        <fullName evidence="2">Uncharacterized protein</fullName>
    </submittedName>
</protein>